<comment type="subcellular location">
    <subcellularLocation>
        <location evidence="1">Cell envelope</location>
    </subcellularLocation>
</comment>
<dbReference type="SUPFAM" id="SSF52833">
    <property type="entry name" value="Thioredoxin-like"/>
    <property type="match status" value="1"/>
</dbReference>
<evidence type="ECO:0000256" key="2">
    <source>
        <dbReference type="ARBA" id="ARBA00022748"/>
    </source>
</evidence>
<evidence type="ECO:0000313" key="7">
    <source>
        <dbReference type="Proteomes" id="UP000238322"/>
    </source>
</evidence>
<dbReference type="GO" id="GO:0016491">
    <property type="term" value="F:oxidoreductase activity"/>
    <property type="evidence" value="ECO:0007669"/>
    <property type="project" value="InterPro"/>
</dbReference>
<dbReference type="Pfam" id="PF00578">
    <property type="entry name" value="AhpC-TSA"/>
    <property type="match status" value="1"/>
</dbReference>
<keyword evidence="4" id="KW-0676">Redox-active center</keyword>
<evidence type="ECO:0000256" key="3">
    <source>
        <dbReference type="ARBA" id="ARBA00023157"/>
    </source>
</evidence>
<dbReference type="Proteomes" id="UP000238322">
    <property type="component" value="Unassembled WGS sequence"/>
</dbReference>
<dbReference type="GO" id="GO:0030313">
    <property type="term" value="C:cell envelope"/>
    <property type="evidence" value="ECO:0007669"/>
    <property type="project" value="UniProtKB-SubCell"/>
</dbReference>
<keyword evidence="3" id="KW-1015">Disulfide bond</keyword>
<protein>
    <recommendedName>
        <fullName evidence="5">Thioredoxin domain-containing protein</fullName>
    </recommendedName>
</protein>
<dbReference type="AlphaFoldDB" id="A0A2S8FL82"/>
<name>A0A2S8FL82_9BACT</name>
<proteinExistence type="predicted"/>
<dbReference type="PANTHER" id="PTHR42852:SF6">
    <property type="entry name" value="THIOL:DISULFIDE INTERCHANGE PROTEIN DSBE"/>
    <property type="match status" value="1"/>
</dbReference>
<keyword evidence="2" id="KW-0201">Cytochrome c-type biogenesis</keyword>
<dbReference type="InterPro" id="IPR013766">
    <property type="entry name" value="Thioredoxin_domain"/>
</dbReference>
<dbReference type="GO" id="GO:0016209">
    <property type="term" value="F:antioxidant activity"/>
    <property type="evidence" value="ECO:0007669"/>
    <property type="project" value="InterPro"/>
</dbReference>
<dbReference type="InterPro" id="IPR050553">
    <property type="entry name" value="Thioredoxin_ResA/DsbE_sf"/>
</dbReference>
<evidence type="ECO:0000256" key="4">
    <source>
        <dbReference type="ARBA" id="ARBA00023284"/>
    </source>
</evidence>
<dbReference type="Gene3D" id="3.40.30.10">
    <property type="entry name" value="Glutaredoxin"/>
    <property type="match status" value="1"/>
</dbReference>
<accession>A0A2S8FL82</accession>
<dbReference type="PANTHER" id="PTHR42852">
    <property type="entry name" value="THIOL:DISULFIDE INTERCHANGE PROTEIN DSBE"/>
    <property type="match status" value="1"/>
</dbReference>
<feature type="domain" description="Thioredoxin" evidence="5">
    <location>
        <begin position="287"/>
        <end position="429"/>
    </location>
</feature>
<evidence type="ECO:0000259" key="5">
    <source>
        <dbReference type="PROSITE" id="PS51352"/>
    </source>
</evidence>
<sequence>MIPTMRSLLLLPLLAILLSPLESFAEKEDKPSFVAFPIETGLQQKLLETTDADIYLEIDGDPISADKIVRPEYVLGPQVQARLREIVHDQMLTSPRVYVKVSVTEYFDVRKLTQQMKKRFAETSFEPKLRLKGTVLEGGGTRFADKPDFTLPNHTTKTLTDLRLAGDGFEAFRVTSPLARRLTYGADIFVILDEPITRDFQAFPPIVVAQLKEIVDELAPQARESLLLRCQTTRDGQKAVEEFCSRNWDPNDPFGASLPSPADQFAKQLGFKQCRVGTRIMGIALEDLLGKKAPNFQLQNQDEQEVDLHEFAQGNVTVLNFSGIACAPCQQEAPHLTSLQKQFADQGVKVISVNGYDESPEAIRQNIKQLALEHPIVVMGSKIAREKYTVTSYPMTFFLDRQGVIRDYHHGFDKGDEVTLQRKVEKLLEH</sequence>
<organism evidence="6 7">
    <name type="scientific">Blastopirellula marina</name>
    <dbReference type="NCBI Taxonomy" id="124"/>
    <lineage>
        <taxon>Bacteria</taxon>
        <taxon>Pseudomonadati</taxon>
        <taxon>Planctomycetota</taxon>
        <taxon>Planctomycetia</taxon>
        <taxon>Pirellulales</taxon>
        <taxon>Pirellulaceae</taxon>
        <taxon>Blastopirellula</taxon>
    </lineage>
</organism>
<dbReference type="InterPro" id="IPR000866">
    <property type="entry name" value="AhpC/TSA"/>
</dbReference>
<dbReference type="EMBL" id="PUHY01000012">
    <property type="protein sequence ID" value="PQO32674.1"/>
    <property type="molecule type" value="Genomic_DNA"/>
</dbReference>
<comment type="caution">
    <text evidence="6">The sequence shown here is derived from an EMBL/GenBank/DDBJ whole genome shotgun (WGS) entry which is preliminary data.</text>
</comment>
<evidence type="ECO:0000256" key="1">
    <source>
        <dbReference type="ARBA" id="ARBA00004196"/>
    </source>
</evidence>
<dbReference type="GO" id="GO:0017004">
    <property type="term" value="P:cytochrome complex assembly"/>
    <property type="evidence" value="ECO:0007669"/>
    <property type="project" value="UniProtKB-KW"/>
</dbReference>
<reference evidence="6 7" key="1">
    <citation type="submission" date="2018-02" db="EMBL/GenBank/DDBJ databases">
        <title>Comparative genomes isolates from brazilian mangrove.</title>
        <authorList>
            <person name="Araujo J.E."/>
            <person name="Taketani R.G."/>
            <person name="Silva M.C.P."/>
            <person name="Loureco M.V."/>
            <person name="Andreote F.D."/>
        </authorList>
    </citation>
    <scope>NUCLEOTIDE SEQUENCE [LARGE SCALE GENOMIC DNA]</scope>
    <source>
        <strain evidence="6 7">Hex-1 MGV</strain>
    </source>
</reference>
<dbReference type="InterPro" id="IPR036249">
    <property type="entry name" value="Thioredoxin-like_sf"/>
</dbReference>
<gene>
    <name evidence="6" type="ORF">C5Y83_20980</name>
</gene>
<evidence type="ECO:0000313" key="6">
    <source>
        <dbReference type="EMBL" id="PQO32674.1"/>
    </source>
</evidence>
<dbReference type="PROSITE" id="PS51352">
    <property type="entry name" value="THIOREDOXIN_2"/>
    <property type="match status" value="1"/>
</dbReference>
<dbReference type="CDD" id="cd02966">
    <property type="entry name" value="TlpA_like_family"/>
    <property type="match status" value="1"/>
</dbReference>